<dbReference type="Proteomes" id="UP000248856">
    <property type="component" value="Unassembled WGS sequence"/>
</dbReference>
<sequence>MNGGMAASYDVAKDSETDGFVKAVWKLCKQHSSKLYPITDMKTGTVSPKAHARFIAWPDAIAKFDQVNGLYLTNNTMAYFTSRSG</sequence>
<evidence type="ECO:0000313" key="2">
    <source>
        <dbReference type="Proteomes" id="UP000248856"/>
    </source>
</evidence>
<organism evidence="1 2">
    <name type="scientific">Paracidovorax anthurii</name>
    <dbReference type="NCBI Taxonomy" id="78229"/>
    <lineage>
        <taxon>Bacteria</taxon>
        <taxon>Pseudomonadati</taxon>
        <taxon>Pseudomonadota</taxon>
        <taxon>Betaproteobacteria</taxon>
        <taxon>Burkholderiales</taxon>
        <taxon>Comamonadaceae</taxon>
        <taxon>Paracidovorax</taxon>
    </lineage>
</organism>
<dbReference type="EMBL" id="QLTA01000070">
    <property type="protein sequence ID" value="RAR73963.1"/>
    <property type="molecule type" value="Genomic_DNA"/>
</dbReference>
<name>A0A328YLJ5_9BURK</name>
<proteinExistence type="predicted"/>
<reference evidence="1 2" key="1">
    <citation type="submission" date="2018-06" db="EMBL/GenBank/DDBJ databases">
        <title>Genomic Encyclopedia of Archaeal and Bacterial Type Strains, Phase II (KMG-II): from individual species to whole genera.</title>
        <authorList>
            <person name="Goeker M."/>
        </authorList>
    </citation>
    <scope>NUCLEOTIDE SEQUENCE [LARGE SCALE GENOMIC DNA]</scope>
    <source>
        <strain evidence="1 2">CFPB 3232</strain>
    </source>
</reference>
<evidence type="ECO:0000313" key="1">
    <source>
        <dbReference type="EMBL" id="RAR73963.1"/>
    </source>
</evidence>
<accession>A0A328YLJ5</accession>
<keyword evidence="2" id="KW-1185">Reference proteome</keyword>
<protein>
    <submittedName>
        <fullName evidence="1">Uncharacterized protein</fullName>
    </submittedName>
</protein>
<dbReference type="AlphaFoldDB" id="A0A328YLJ5"/>
<gene>
    <name evidence="1" type="ORF">AX018_10701</name>
</gene>
<comment type="caution">
    <text evidence="1">The sequence shown here is derived from an EMBL/GenBank/DDBJ whole genome shotgun (WGS) entry which is preliminary data.</text>
</comment>